<dbReference type="PANTHER" id="PTHR48475:SF2">
    <property type="entry name" value="RIBONUCLEASE H"/>
    <property type="match status" value="1"/>
</dbReference>
<dbReference type="Pfam" id="PF17921">
    <property type="entry name" value="Integrase_H2C2"/>
    <property type="match status" value="1"/>
</dbReference>
<dbReference type="InterPro" id="IPR043502">
    <property type="entry name" value="DNA/RNA_pol_sf"/>
</dbReference>
<dbReference type="InterPro" id="IPR012337">
    <property type="entry name" value="RNaseH-like_sf"/>
</dbReference>
<dbReference type="AlphaFoldDB" id="A0A371GZY3"/>
<dbReference type="InterPro" id="IPR041577">
    <property type="entry name" value="RT_RNaseH_2"/>
</dbReference>
<dbReference type="InterPro" id="IPR043128">
    <property type="entry name" value="Rev_trsase/Diguanyl_cyclase"/>
</dbReference>
<organism evidence="2 3">
    <name type="scientific">Mucuna pruriens</name>
    <name type="common">Velvet bean</name>
    <name type="synonym">Dolichos pruriens</name>
    <dbReference type="NCBI Taxonomy" id="157652"/>
    <lineage>
        <taxon>Eukaryota</taxon>
        <taxon>Viridiplantae</taxon>
        <taxon>Streptophyta</taxon>
        <taxon>Embryophyta</taxon>
        <taxon>Tracheophyta</taxon>
        <taxon>Spermatophyta</taxon>
        <taxon>Magnoliopsida</taxon>
        <taxon>eudicotyledons</taxon>
        <taxon>Gunneridae</taxon>
        <taxon>Pentapetalae</taxon>
        <taxon>rosids</taxon>
        <taxon>fabids</taxon>
        <taxon>Fabales</taxon>
        <taxon>Fabaceae</taxon>
        <taxon>Papilionoideae</taxon>
        <taxon>50 kb inversion clade</taxon>
        <taxon>NPAAA clade</taxon>
        <taxon>indigoferoid/millettioid clade</taxon>
        <taxon>Phaseoleae</taxon>
        <taxon>Mucuna</taxon>
    </lineage>
</organism>
<dbReference type="Pfam" id="PF17919">
    <property type="entry name" value="RT_RNaseH_2"/>
    <property type="match status" value="1"/>
</dbReference>
<dbReference type="Pfam" id="PF00665">
    <property type="entry name" value="rve"/>
    <property type="match status" value="1"/>
</dbReference>
<dbReference type="PROSITE" id="PS50994">
    <property type="entry name" value="INTEGRASE"/>
    <property type="match status" value="1"/>
</dbReference>
<dbReference type="PANTHER" id="PTHR48475">
    <property type="entry name" value="RIBONUCLEASE H"/>
    <property type="match status" value="1"/>
</dbReference>
<dbReference type="GO" id="GO:0003676">
    <property type="term" value="F:nucleic acid binding"/>
    <property type="evidence" value="ECO:0007669"/>
    <property type="project" value="InterPro"/>
</dbReference>
<protein>
    <submittedName>
        <fullName evidence="2">Tf2-9</fullName>
    </submittedName>
</protein>
<dbReference type="Proteomes" id="UP000257109">
    <property type="component" value="Unassembled WGS sequence"/>
</dbReference>
<dbReference type="Gene3D" id="1.10.340.70">
    <property type="match status" value="1"/>
</dbReference>
<keyword evidence="3" id="KW-1185">Reference proteome</keyword>
<accession>A0A371GZY3</accession>
<dbReference type="Gene3D" id="3.30.420.10">
    <property type="entry name" value="Ribonuclease H-like superfamily/Ribonuclease H"/>
    <property type="match status" value="2"/>
</dbReference>
<feature type="non-terminal residue" evidence="2">
    <location>
        <position position="1"/>
    </location>
</feature>
<dbReference type="GO" id="GO:0004523">
    <property type="term" value="F:RNA-DNA hybrid ribonuclease activity"/>
    <property type="evidence" value="ECO:0007669"/>
    <property type="project" value="InterPro"/>
</dbReference>
<dbReference type="InterPro" id="IPR041588">
    <property type="entry name" value="Integrase_H2C2"/>
</dbReference>
<dbReference type="EMBL" id="QJKJ01003978">
    <property type="protein sequence ID" value="RDX96069.1"/>
    <property type="molecule type" value="Genomic_DNA"/>
</dbReference>
<evidence type="ECO:0000259" key="1">
    <source>
        <dbReference type="PROSITE" id="PS50994"/>
    </source>
</evidence>
<comment type="caution">
    <text evidence="2">The sequence shown here is derived from an EMBL/GenBank/DDBJ whole genome shotgun (WGS) entry which is preliminary data.</text>
</comment>
<dbReference type="InterPro" id="IPR036397">
    <property type="entry name" value="RNaseH_sf"/>
</dbReference>
<dbReference type="SUPFAM" id="SSF53098">
    <property type="entry name" value="Ribonuclease H-like"/>
    <property type="match status" value="2"/>
</dbReference>
<proteinExistence type="predicted"/>
<evidence type="ECO:0000313" key="2">
    <source>
        <dbReference type="EMBL" id="RDX96069.1"/>
    </source>
</evidence>
<dbReference type="GO" id="GO:0015074">
    <property type="term" value="P:DNA integration"/>
    <property type="evidence" value="ECO:0007669"/>
    <property type="project" value="InterPro"/>
</dbReference>
<dbReference type="Gene3D" id="3.30.70.270">
    <property type="match status" value="1"/>
</dbReference>
<reference evidence="2" key="1">
    <citation type="submission" date="2018-05" db="EMBL/GenBank/DDBJ databases">
        <title>Draft genome of Mucuna pruriens seed.</title>
        <authorList>
            <person name="Nnadi N.E."/>
            <person name="Vos R."/>
            <person name="Hasami M.H."/>
            <person name="Devisetty U.K."/>
            <person name="Aguiy J.C."/>
        </authorList>
    </citation>
    <scope>NUCLEOTIDE SEQUENCE [LARGE SCALE GENOMIC DNA]</scope>
    <source>
        <strain evidence="2">JCA_2017</strain>
    </source>
</reference>
<name>A0A371GZY3_MUCPR</name>
<dbReference type="InterPro" id="IPR002156">
    <property type="entry name" value="RNaseH_domain"/>
</dbReference>
<sequence length="759" mass="86132">MRSPQNVKEVQQLMGKIASLSCFIPRSAETTLPIFGALKKGRFTWTNECEEAFKHLKMMLSAPPILTRPISGIPLHLYLSASEKAISSVLIQERDREQRLVYFVSKVLQDLETRYPRIDKVALALITTSRRLRPYFQNFSIIVRTDLPIRQVLGKPDLAGRMFDITFESRGHVKAQAMADFLVEMTPAADEDEKGEWFLSVDGSSNHTGSGVGVILEGPTGTFIKQSLHFKFKASNNQAEYEALLAGMKLAQELGVRKLTVKTRYRTSQRRISSKRPQLAKYRDQAASTASSFDKFTLLHVPKDQNERADLLAKLASTQRRGQQKTVIHEKLSMPAIERPEILSIGNKAATWMTPILDYLQKEAVPEDPKEVLKTTKEATKYTILGQQLYRRGFSFPLLRCLEGDESSYVIKEIHEGVCGTHIGGRALASKIARAGYYWPTMKGDRMDYVKKCDKCQRFAEGHKAPPENLHHVTSPWPFFKWGVDILGPFPPAPGQIKFLIVAVDYFIKWVEAEPVATITAERIKRFYWKRIICRFGLPAEIVSDSGTQFASKGAAEFYKELNIKQVFTSVEHPQSNGQAEAANKVILRELRRRLEEAKGRWAEELPQVLWSYHTTPHSTTNETPFRLTFGTEAMILVEIGEPSPRTALFEPSKNEEELRANLDLIQEAREIAHVKEYAIKARAARKYNQKVIPREFIAGDLVLKKITMTASRNKLTPSWEGPFRVIDAIGRGAYKLESLEKKTLPRTWNAASLHVYYS</sequence>
<dbReference type="InterPro" id="IPR001584">
    <property type="entry name" value="Integrase_cat-core"/>
</dbReference>
<feature type="domain" description="Integrase catalytic" evidence="1">
    <location>
        <begin position="474"/>
        <end position="633"/>
    </location>
</feature>
<dbReference type="OrthoDB" id="101614at2759"/>
<evidence type="ECO:0000313" key="3">
    <source>
        <dbReference type="Proteomes" id="UP000257109"/>
    </source>
</evidence>
<dbReference type="CDD" id="cd09279">
    <property type="entry name" value="RNase_HI_like"/>
    <property type="match status" value="1"/>
</dbReference>
<dbReference type="Pfam" id="PF13456">
    <property type="entry name" value="RVT_3"/>
    <property type="match status" value="1"/>
</dbReference>
<gene>
    <name evidence="2" type="primary">Tf2-9</name>
    <name evidence="2" type="ORF">CR513_21317</name>
</gene>
<dbReference type="SUPFAM" id="SSF56672">
    <property type="entry name" value="DNA/RNA polymerases"/>
    <property type="match status" value="1"/>
</dbReference>